<dbReference type="Pfam" id="PF19028">
    <property type="entry name" value="TSP1_spondin"/>
    <property type="match status" value="1"/>
</dbReference>
<dbReference type="PANTHER" id="PTHR20920:SF6">
    <property type="entry name" value="SOMATOMEDIN B AND THROMBOSPONDIN TYPE 1 DOMAIN CONTAINING"/>
    <property type="match status" value="1"/>
</dbReference>
<dbReference type="GeneID" id="113111805"/>
<dbReference type="InterPro" id="IPR039942">
    <property type="entry name" value="SBSPO"/>
</dbReference>
<dbReference type="InterPro" id="IPR056801">
    <property type="entry name" value="SBSPON_C"/>
</dbReference>
<dbReference type="AlphaFoldDB" id="A0A6P6QGH5"/>
<dbReference type="InterPro" id="IPR000884">
    <property type="entry name" value="TSP1_rpt"/>
</dbReference>
<dbReference type="PROSITE" id="PS00524">
    <property type="entry name" value="SMB_1"/>
    <property type="match status" value="1"/>
</dbReference>
<dbReference type="Gene3D" id="2.20.100.10">
    <property type="entry name" value="Thrombospondin type-1 (TSP1) repeat"/>
    <property type="match status" value="1"/>
</dbReference>
<keyword evidence="1" id="KW-0732">Signal</keyword>
<dbReference type="InterPro" id="IPR044004">
    <property type="entry name" value="TSP1_spondin_dom"/>
</dbReference>
<keyword evidence="2" id="KW-1015">Disulfide bond</keyword>
<gene>
    <name evidence="6" type="primary">LOC113111805</name>
</gene>
<dbReference type="SUPFAM" id="SSF82895">
    <property type="entry name" value="TSP-1 type 1 repeat"/>
    <property type="match status" value="1"/>
</dbReference>
<evidence type="ECO:0000313" key="6">
    <source>
        <dbReference type="RefSeq" id="XP_026132684.1"/>
    </source>
</evidence>
<dbReference type="PROSITE" id="PS50958">
    <property type="entry name" value="SMB_2"/>
    <property type="match status" value="1"/>
</dbReference>
<dbReference type="KEGG" id="caua:113111805"/>
<dbReference type="SMART" id="SM00209">
    <property type="entry name" value="TSP1"/>
    <property type="match status" value="1"/>
</dbReference>
<name>A0A6P6QGH5_CARAU</name>
<dbReference type="Pfam" id="PF25031">
    <property type="entry name" value="SBSPON_C"/>
    <property type="match status" value="1"/>
</dbReference>
<evidence type="ECO:0000256" key="3">
    <source>
        <dbReference type="ARBA" id="ARBA00023180"/>
    </source>
</evidence>
<dbReference type="Pfam" id="PF01033">
    <property type="entry name" value="Somatomedin_B"/>
    <property type="match status" value="1"/>
</dbReference>
<protein>
    <submittedName>
        <fullName evidence="6">Somatomedin-B and thrombospondin type-1 domain-containing protein-like isoform X1</fullName>
    </submittedName>
</protein>
<keyword evidence="5" id="KW-1185">Reference proteome</keyword>
<dbReference type="InterPro" id="IPR036383">
    <property type="entry name" value="TSP1_rpt_sf"/>
</dbReference>
<dbReference type="PANTHER" id="PTHR20920">
    <property type="entry name" value="RPE-SPONDIN"/>
    <property type="match status" value="1"/>
</dbReference>
<accession>A0A6P6QGH5</accession>
<evidence type="ECO:0000313" key="5">
    <source>
        <dbReference type="Proteomes" id="UP000515129"/>
    </source>
</evidence>
<dbReference type="Proteomes" id="UP000515129">
    <property type="component" value="Chromosome 12"/>
</dbReference>
<feature type="domain" description="SMB" evidence="4">
    <location>
        <begin position="85"/>
        <end position="131"/>
    </location>
</feature>
<evidence type="ECO:0000256" key="2">
    <source>
        <dbReference type="ARBA" id="ARBA00023157"/>
    </source>
</evidence>
<organism evidence="5 6">
    <name type="scientific">Carassius auratus</name>
    <name type="common">Goldfish</name>
    <dbReference type="NCBI Taxonomy" id="7957"/>
    <lineage>
        <taxon>Eukaryota</taxon>
        <taxon>Metazoa</taxon>
        <taxon>Chordata</taxon>
        <taxon>Craniata</taxon>
        <taxon>Vertebrata</taxon>
        <taxon>Euteleostomi</taxon>
        <taxon>Actinopterygii</taxon>
        <taxon>Neopterygii</taxon>
        <taxon>Teleostei</taxon>
        <taxon>Ostariophysi</taxon>
        <taxon>Cypriniformes</taxon>
        <taxon>Cyprinidae</taxon>
        <taxon>Cyprininae</taxon>
        <taxon>Carassius</taxon>
    </lineage>
</organism>
<proteinExistence type="predicted"/>
<reference evidence="6" key="1">
    <citation type="submission" date="2025-08" db="UniProtKB">
        <authorList>
            <consortium name="RefSeq"/>
        </authorList>
    </citation>
    <scope>IDENTIFICATION</scope>
    <source>
        <strain evidence="6">Wakin</strain>
        <tissue evidence="6">Muscle</tissue>
    </source>
</reference>
<dbReference type="RefSeq" id="XP_026132684.1">
    <property type="nucleotide sequence ID" value="XM_026276899.1"/>
</dbReference>
<dbReference type="InterPro" id="IPR001212">
    <property type="entry name" value="Somatomedin_B_dom"/>
</dbReference>
<evidence type="ECO:0000259" key="4">
    <source>
        <dbReference type="PROSITE" id="PS50958"/>
    </source>
</evidence>
<keyword evidence="3" id="KW-0325">Glycoprotein</keyword>
<dbReference type="SMART" id="SM00201">
    <property type="entry name" value="SO"/>
    <property type="match status" value="1"/>
</dbReference>
<sequence>MSVTHSTRLQMKFSDAADAKRRSPSLRLKVLGFARNFSKAASFVSERPRSLSVMMLTGLTRVCAVIALVMCACGSSEAGCADRPSPRCCPGRNNECVERSARRSVCYCDTYCRRSGDCCDDYQSACHISAAVDCEVRQWGPWSPCSSVCGAGTTERSRQVATPPHNGGTPCPDLKQRRGCLAHTQTCSAAKEVAKILPDSFKRNFKDPWRRPHMLMKEEKKSYCVQMRVKQASAACKVKPWSAGLVPERTVCVECQSDAMTTDNRCRGDGLQNIRSFWSAASAPGCSGSWVRESFSEDCRCPSYSMIFV</sequence>
<evidence type="ECO:0000256" key="1">
    <source>
        <dbReference type="ARBA" id="ARBA00022729"/>
    </source>
</evidence>
<dbReference type="OrthoDB" id="98591at2759"/>
<dbReference type="PROSITE" id="PS50092">
    <property type="entry name" value="TSP1"/>
    <property type="match status" value="1"/>
</dbReference>